<evidence type="ECO:0000313" key="1">
    <source>
        <dbReference type="EMBL" id="NMG42896.1"/>
    </source>
</evidence>
<evidence type="ECO:0000313" key="2">
    <source>
        <dbReference type="Proteomes" id="UP000623795"/>
    </source>
</evidence>
<dbReference type="InterPro" id="IPR004952">
    <property type="entry name" value="NifX-assoc_nitrogen_fix"/>
</dbReference>
<dbReference type="EMBL" id="WTVN01000004">
    <property type="protein sequence ID" value="NMG42896.1"/>
    <property type="molecule type" value="Genomic_DNA"/>
</dbReference>
<dbReference type="RefSeq" id="WP_169254818.1">
    <property type="nucleotide sequence ID" value="NZ_WTVN01000004.1"/>
</dbReference>
<comment type="caution">
    <text evidence="1">The sequence shown here is derived from an EMBL/GenBank/DDBJ whole genome shotgun (WGS) entry which is preliminary data.</text>
</comment>
<organism evidence="1 2">
    <name type="scientific">Aromatoleum toluvorans</name>
    <dbReference type="NCBI Taxonomy" id="92002"/>
    <lineage>
        <taxon>Bacteria</taxon>
        <taxon>Pseudomonadati</taxon>
        <taxon>Pseudomonadota</taxon>
        <taxon>Betaproteobacteria</taxon>
        <taxon>Rhodocyclales</taxon>
        <taxon>Rhodocyclaceae</taxon>
        <taxon>Aromatoleum</taxon>
    </lineage>
</organism>
<accession>A0ABX1PWK5</accession>
<dbReference type="Proteomes" id="UP000623795">
    <property type="component" value="Unassembled WGS sequence"/>
</dbReference>
<dbReference type="PIRSF" id="PIRSF005788">
    <property type="entry name" value="NifK"/>
    <property type="match status" value="1"/>
</dbReference>
<name>A0ABX1PWK5_9RHOO</name>
<proteinExistence type="predicted"/>
<protein>
    <submittedName>
        <fullName evidence="1">NifX-associated nitrogen fixation protein</fullName>
    </submittedName>
</protein>
<gene>
    <name evidence="1" type="ORF">GPA22_03990</name>
</gene>
<reference evidence="1 2" key="1">
    <citation type="submission" date="2019-12" db="EMBL/GenBank/DDBJ databases">
        <title>Comparative genomics gives insights into the taxonomy of the Azoarcus-Aromatoleum group and reveals separate origins of nif in the plant-associated Azoarcus and non-plant-associated Aromatoleum sub-groups.</title>
        <authorList>
            <person name="Lafos M."/>
            <person name="Maluk M."/>
            <person name="Batista M."/>
            <person name="Junghare M."/>
            <person name="Carmona M."/>
            <person name="Faoro H."/>
            <person name="Cruz L.M."/>
            <person name="Battistoni F."/>
            <person name="De Souza E."/>
            <person name="Pedrosa F."/>
            <person name="Chen W.-M."/>
            <person name="Poole P.S."/>
            <person name="Dixon R.A."/>
            <person name="James E.K."/>
        </authorList>
    </citation>
    <scope>NUCLEOTIDE SEQUENCE [LARGE SCALE GENOMIC DNA]</scope>
    <source>
        <strain evidence="1 2">Td21</strain>
    </source>
</reference>
<keyword evidence="2" id="KW-1185">Reference proteome</keyword>
<sequence length="165" mass="17984">MPETPMTTAPADAAAADFATLVSASPFLAELVKQLRAQDPYGHWDRKSDAEVLAPYVVDKAARKLISIIDDPDPSVLWRLDLFYAAAGLAIERQCGLIAAPMIKINHEGFGRAILSSGRLIVYSKYHRDIHRFGFDSLAALAEAGDGIVREAVAMIARFPEIANF</sequence>
<dbReference type="Gene3D" id="1.10.3100.20">
    <property type="entry name" value="Protein of unknown function DUF269"/>
    <property type="match status" value="1"/>
</dbReference>
<dbReference type="Pfam" id="PF03270">
    <property type="entry name" value="DUF269"/>
    <property type="match status" value="1"/>
</dbReference>
<dbReference type="NCBIfam" id="TIGR02935">
    <property type="entry name" value="NifX-associated nitrogen fixation protein"/>
    <property type="match status" value="1"/>
</dbReference>